<keyword evidence="6" id="KW-1185">Reference proteome</keyword>
<organism evidence="5 6">
    <name type="scientific">Lacibacterium aquatile</name>
    <dbReference type="NCBI Taxonomy" id="1168082"/>
    <lineage>
        <taxon>Bacteria</taxon>
        <taxon>Pseudomonadati</taxon>
        <taxon>Pseudomonadota</taxon>
        <taxon>Alphaproteobacteria</taxon>
        <taxon>Rhodospirillales</taxon>
        <taxon>Rhodospirillaceae</taxon>
    </lineage>
</organism>
<evidence type="ECO:0000259" key="2">
    <source>
        <dbReference type="Pfam" id="PF21683"/>
    </source>
</evidence>
<dbReference type="InterPro" id="IPR053981">
    <property type="entry name" value="Gp44/GpP-like_2nd"/>
</dbReference>
<evidence type="ECO:0000259" key="3">
    <source>
        <dbReference type="Pfam" id="PF21929"/>
    </source>
</evidence>
<dbReference type="RefSeq" id="WP_379877434.1">
    <property type="nucleotide sequence ID" value="NZ_JBHUIP010000013.1"/>
</dbReference>
<feature type="domain" description="Baseplate hub protein gp44/GpP-like second" evidence="4">
    <location>
        <begin position="106"/>
        <end position="191"/>
    </location>
</feature>
<comment type="caution">
    <text evidence="5">The sequence shown here is derived from an EMBL/GenBank/DDBJ whole genome shotgun (WGS) entry which is preliminary data.</text>
</comment>
<reference evidence="6" key="1">
    <citation type="journal article" date="2019" name="Int. J. Syst. Evol. Microbiol.">
        <title>The Global Catalogue of Microorganisms (GCM) 10K type strain sequencing project: providing services to taxonomists for standard genome sequencing and annotation.</title>
        <authorList>
            <consortium name="The Broad Institute Genomics Platform"/>
            <consortium name="The Broad Institute Genome Sequencing Center for Infectious Disease"/>
            <person name="Wu L."/>
            <person name="Ma J."/>
        </authorList>
    </citation>
    <scope>NUCLEOTIDE SEQUENCE [LARGE SCALE GENOMIC DNA]</scope>
    <source>
        <strain evidence="6">CGMCC 1.19062</strain>
    </source>
</reference>
<dbReference type="Gene3D" id="3.30.1920.10">
    <property type="entry name" value="Baseplate protein-like domains - 2 layer sandwich fold"/>
    <property type="match status" value="1"/>
</dbReference>
<dbReference type="Proteomes" id="UP001597295">
    <property type="component" value="Unassembled WGS sequence"/>
</dbReference>
<evidence type="ECO:0000256" key="1">
    <source>
        <dbReference type="SAM" id="MobiDB-lite"/>
    </source>
</evidence>
<name>A0ABW5DTW2_9PROT</name>
<feature type="domain" description="Baseplate hub protein gp44/GpP-like C-terminal" evidence="3">
    <location>
        <begin position="281"/>
        <end position="353"/>
    </location>
</feature>
<accession>A0ABW5DTW2</accession>
<evidence type="ECO:0000259" key="4">
    <source>
        <dbReference type="Pfam" id="PF22255"/>
    </source>
</evidence>
<dbReference type="Gene3D" id="3.55.50.10">
    <property type="entry name" value="Baseplate protein-like domains"/>
    <property type="match status" value="1"/>
</dbReference>
<dbReference type="SUPFAM" id="SSF69279">
    <property type="entry name" value="Phage tail proteins"/>
    <property type="match status" value="2"/>
</dbReference>
<protein>
    <submittedName>
        <fullName evidence="5">Phage baseplate assembly protein</fullName>
    </submittedName>
</protein>
<feature type="region of interest" description="Disordered" evidence="1">
    <location>
        <begin position="340"/>
        <end position="366"/>
    </location>
</feature>
<dbReference type="InterPro" id="IPR053982">
    <property type="entry name" value="Gp44/GpP-like_C"/>
</dbReference>
<dbReference type="Pfam" id="PF22255">
    <property type="entry name" value="Gp44-like_2nd"/>
    <property type="match status" value="1"/>
</dbReference>
<dbReference type="Pfam" id="PF21929">
    <property type="entry name" value="GpP_4th"/>
    <property type="match status" value="1"/>
</dbReference>
<gene>
    <name evidence="5" type="ORF">ACFSM5_15720</name>
</gene>
<dbReference type="InterPro" id="IPR049354">
    <property type="entry name" value="GpP-like_N"/>
</dbReference>
<dbReference type="PIRSF" id="PIRSF004440">
    <property type="entry name" value="GpP"/>
    <property type="match status" value="1"/>
</dbReference>
<feature type="domain" description="Baseplate hub protein gp44-like N-terminal" evidence="2">
    <location>
        <begin position="13"/>
        <end position="104"/>
    </location>
</feature>
<sequence length="366" mass="38349">MTTPLAQPPAPEKVVLTVNGQEFGGWKTVAIVASTESTVTNFSLTLSEKWVEGGQPAKVITSPVAAGGAVELTLDGEKVMTGFVESLDRSIEDGTHQVRIGGRSKTADISDCTVLETVNLRGTSVRQCIETLLKPFGIQLSISPSAQNASARSVKDFHVKSGETVLGEIKRLCTLHALLVSDGPWGDLILAAVGAHGDAITLDASHDAILGGSVSVDQQGLFSPVVIFGRSGAPTSDGGDAAALVQGRAVNGDVTRYRPMGSFSGGDERSGSATTQANSLVAQQKTRSVTANLRLAGWRRPDGKLWWKGQMVHLADAHLGYTGVLQIKRCELSLSESGSTVSLSLQPPEPLDPGASRDGLDDMQPD</sequence>
<evidence type="ECO:0000313" key="6">
    <source>
        <dbReference type="Proteomes" id="UP001597295"/>
    </source>
</evidence>
<dbReference type="InterPro" id="IPR026276">
    <property type="entry name" value="Baseplate_GpP"/>
</dbReference>
<dbReference type="Gene3D" id="2.30.300.10">
    <property type="entry name" value="Baseplate protein-like domain - beta roll fold"/>
    <property type="match status" value="1"/>
</dbReference>
<dbReference type="EMBL" id="JBHUIP010000013">
    <property type="protein sequence ID" value="MFD2264352.1"/>
    <property type="molecule type" value="Genomic_DNA"/>
</dbReference>
<evidence type="ECO:0000313" key="5">
    <source>
        <dbReference type="EMBL" id="MFD2264352.1"/>
    </source>
</evidence>
<dbReference type="InterPro" id="IPR023399">
    <property type="entry name" value="Baseplate-like_2-layer_sand"/>
</dbReference>
<dbReference type="Pfam" id="PF21683">
    <property type="entry name" value="GpP-like_1st"/>
    <property type="match status" value="1"/>
</dbReference>
<proteinExistence type="predicted"/>